<dbReference type="Pfam" id="PF22521">
    <property type="entry name" value="HypF_C_2"/>
    <property type="match status" value="1"/>
</dbReference>
<dbReference type="Pfam" id="PF01300">
    <property type="entry name" value="Sua5_yciO_yrdC"/>
    <property type="match status" value="1"/>
</dbReference>
<name>A0ABR7VDQ2_9FLAO</name>
<comment type="similarity">
    <text evidence="2 8">Belongs to the carbamoyltransferase HypF family.</text>
</comment>
<dbReference type="PIRSF" id="PIRSF006256">
    <property type="entry name" value="CMPcnvr_hdrg_mat"/>
    <property type="match status" value="1"/>
</dbReference>
<comment type="pathway">
    <text evidence="1">Protein modification; [NiFe] hydrogenase maturation.</text>
</comment>
<dbReference type="InterPro" id="IPR051060">
    <property type="entry name" value="Carbamoyltrans_HypF-like"/>
</dbReference>
<evidence type="ECO:0000313" key="12">
    <source>
        <dbReference type="EMBL" id="MBD0851764.1"/>
    </source>
</evidence>
<keyword evidence="13" id="KW-1185">Reference proteome</keyword>
<comment type="caution">
    <text evidence="12">The sequence shown here is derived from an EMBL/GenBank/DDBJ whole genome shotgun (WGS) entry which is preliminary data.</text>
</comment>
<dbReference type="EC" id="6.2.-.-" evidence="8"/>
<dbReference type="NCBIfam" id="TIGR00143">
    <property type="entry name" value="hypF"/>
    <property type="match status" value="1"/>
</dbReference>
<protein>
    <recommendedName>
        <fullName evidence="8">Carbamoyltransferase</fullName>
        <ecNumber evidence="8">6.2.-.-</ecNumber>
    </recommendedName>
</protein>
<organism evidence="12 13">
    <name type="scientific">Maribacter arenosus</name>
    <dbReference type="NCBI Taxonomy" id="1854708"/>
    <lineage>
        <taxon>Bacteria</taxon>
        <taxon>Pseudomonadati</taxon>
        <taxon>Bacteroidota</taxon>
        <taxon>Flavobacteriia</taxon>
        <taxon>Flavobacteriales</taxon>
        <taxon>Flavobacteriaceae</taxon>
        <taxon>Maribacter</taxon>
    </lineage>
</organism>
<dbReference type="InterPro" id="IPR041440">
    <property type="entry name" value="HypF_C"/>
</dbReference>
<dbReference type="SUPFAM" id="SSF53067">
    <property type="entry name" value="Actin-like ATPase domain"/>
    <property type="match status" value="1"/>
</dbReference>
<dbReference type="Pfam" id="PF17788">
    <property type="entry name" value="HypF_C"/>
    <property type="match status" value="1"/>
</dbReference>
<keyword evidence="3" id="KW-0436">Ligase</keyword>
<dbReference type="Gene3D" id="3.30.420.360">
    <property type="match status" value="1"/>
</dbReference>
<dbReference type="InterPro" id="IPR011125">
    <property type="entry name" value="Znf_HypF"/>
</dbReference>
<keyword evidence="4" id="KW-0479">Metal-binding</keyword>
<evidence type="ECO:0000313" key="13">
    <source>
        <dbReference type="Proteomes" id="UP000598350"/>
    </source>
</evidence>
<accession>A0ABR7VDQ2</accession>
<evidence type="ECO:0000256" key="8">
    <source>
        <dbReference type="PIRNR" id="PIRNR006256"/>
    </source>
</evidence>
<dbReference type="InterPro" id="IPR006070">
    <property type="entry name" value="Sua5-like_dom"/>
</dbReference>
<dbReference type="InterPro" id="IPR001792">
    <property type="entry name" value="Acylphosphatase-like_dom"/>
</dbReference>
<dbReference type="EMBL" id="JABTCG010000005">
    <property type="protein sequence ID" value="MBD0851764.1"/>
    <property type="molecule type" value="Genomic_DNA"/>
</dbReference>
<dbReference type="InterPro" id="IPR055128">
    <property type="entry name" value="HypF_C_2"/>
</dbReference>
<evidence type="ECO:0000259" key="11">
    <source>
        <dbReference type="PROSITE" id="PS51163"/>
    </source>
</evidence>
<feature type="active site" evidence="9">
    <location>
        <position position="19"/>
    </location>
</feature>
<dbReference type="PROSITE" id="PS51160">
    <property type="entry name" value="ACYLPHOSPHATASE_3"/>
    <property type="match status" value="1"/>
</dbReference>
<sequence>MRKTYKILISGQVQGVGFRPFVHSLAQEFLLTGTVSNNEEGVIIFVSGLEESVFKFYKKLIQFPPPVSRIKDHEISLIEDMVYDGFKINPSKKGGQLNLSLTPDFAICDICTIEISDPENRRYGYPFTTCVNCGPRWAITNTFPFERNHTSIDEFEMCEACLNEYTDPEDRRFHSQTNTCATCGIDLFLYDQSGEKVVVPKATLFKKIASLLLEGYIIAIKNTSGYLLCCNAENEEVVQQLRDKKNRPNKPFAILYPSLGHLKDELQVNALQEKSLTSAERPINIISLKGYKGKIALQKVAPGLNQLGVMLPYSGILQLLANELAIPIVATSGNIHGSPIISENGEALEKLKEVADYFLQHRLKISHPQDDSVVKFSTRQNKEVLFRRSRGYAPNYFNATLNSGEKIMALGAHLKSSIAYNPNEFLYISQYLGNLDNFDVYHRFTTTAIKFIDLFEQKPELILYDKHPLYQSTQYGMELAKQLGVKSYQIQHHKAHFASVLGEHELFDCANPVLGVVWDGTGYGDDGHIWGGEFFDFRSKKIERIPHFEYFDWLAGDKMAKEPRLSLLSLAGPQMQSTVSEKFSKEEWTIYQALQKHNKLKTSSVGRLFDAVASLLNICDINTYEGEAAILLENLVINYSLKDCKSYLNDIEDVISPKEIIHKISLDKESGESIEQIIINFLYTLALSIMAMAKSRNYRHIALSGGVFQNTTLVDMLIELVPKEIKLYFHKELSPNDENISFGQIMYYLHLKN</sequence>
<dbReference type="InterPro" id="IPR036046">
    <property type="entry name" value="Acylphosphatase-like_dom_sf"/>
</dbReference>
<keyword evidence="9" id="KW-0378">Hydrolase</keyword>
<dbReference type="InterPro" id="IPR004421">
    <property type="entry name" value="Carbamoyltransferase_HypF"/>
</dbReference>
<dbReference type="Gene3D" id="3.90.870.50">
    <property type="match status" value="1"/>
</dbReference>
<dbReference type="Pfam" id="PF07503">
    <property type="entry name" value="zf-HYPF"/>
    <property type="match status" value="2"/>
</dbReference>
<comment type="catalytic activity">
    <reaction evidence="9">
        <text>an acyl phosphate + H2O = a carboxylate + phosphate + H(+)</text>
        <dbReference type="Rhea" id="RHEA:14965"/>
        <dbReference type="ChEBI" id="CHEBI:15377"/>
        <dbReference type="ChEBI" id="CHEBI:15378"/>
        <dbReference type="ChEBI" id="CHEBI:29067"/>
        <dbReference type="ChEBI" id="CHEBI:43474"/>
        <dbReference type="ChEBI" id="CHEBI:59918"/>
        <dbReference type="EC" id="3.6.1.7"/>
    </reaction>
</comment>
<feature type="active site" evidence="9">
    <location>
        <position position="37"/>
    </location>
</feature>
<dbReference type="RefSeq" id="WP_188314894.1">
    <property type="nucleotide sequence ID" value="NZ_JABTCG010000005.1"/>
</dbReference>
<dbReference type="Gene3D" id="3.30.420.40">
    <property type="match status" value="1"/>
</dbReference>
<evidence type="ECO:0000256" key="1">
    <source>
        <dbReference type="ARBA" id="ARBA00004711"/>
    </source>
</evidence>
<dbReference type="InterPro" id="IPR017945">
    <property type="entry name" value="DHBP_synth_RibB-like_a/b_dom"/>
</dbReference>
<dbReference type="Proteomes" id="UP000598350">
    <property type="component" value="Unassembled WGS sequence"/>
</dbReference>
<dbReference type="InterPro" id="IPR043129">
    <property type="entry name" value="ATPase_NBD"/>
</dbReference>
<evidence type="ECO:0000256" key="6">
    <source>
        <dbReference type="ARBA" id="ARBA00022833"/>
    </source>
</evidence>
<keyword evidence="5" id="KW-0863">Zinc-finger</keyword>
<proteinExistence type="inferred from homology"/>
<dbReference type="Pfam" id="PF00708">
    <property type="entry name" value="Acylphosphatase"/>
    <property type="match status" value="1"/>
</dbReference>
<evidence type="ECO:0000256" key="2">
    <source>
        <dbReference type="ARBA" id="ARBA00008097"/>
    </source>
</evidence>
<reference evidence="12 13" key="1">
    <citation type="submission" date="2020-05" db="EMBL/GenBank/DDBJ databases">
        <title>The draft genome sequence of Maribacter arenosus CAU 1321.</title>
        <authorList>
            <person name="Mu L."/>
        </authorList>
    </citation>
    <scope>NUCLEOTIDE SEQUENCE [LARGE SCALE GENOMIC DNA]</scope>
    <source>
        <strain evidence="12 13">CAU 1321</strain>
    </source>
</reference>
<evidence type="ECO:0000256" key="7">
    <source>
        <dbReference type="ARBA" id="ARBA00048220"/>
    </source>
</evidence>
<feature type="domain" description="YrdC-like" evidence="11">
    <location>
        <begin position="202"/>
        <end position="391"/>
    </location>
</feature>
<dbReference type="PANTHER" id="PTHR42959:SF1">
    <property type="entry name" value="CARBAMOYLTRANSFERASE HYPF"/>
    <property type="match status" value="1"/>
</dbReference>
<dbReference type="SUPFAM" id="SSF55821">
    <property type="entry name" value="YrdC/RibB"/>
    <property type="match status" value="1"/>
</dbReference>
<gene>
    <name evidence="12" type="primary">hypF</name>
    <name evidence="12" type="ORF">HPE63_13870</name>
</gene>
<dbReference type="PANTHER" id="PTHR42959">
    <property type="entry name" value="CARBAMOYLTRANSFERASE"/>
    <property type="match status" value="1"/>
</dbReference>
<keyword evidence="6" id="KW-0862">Zinc</keyword>
<evidence type="ECO:0000256" key="5">
    <source>
        <dbReference type="ARBA" id="ARBA00022771"/>
    </source>
</evidence>
<evidence type="ECO:0000259" key="10">
    <source>
        <dbReference type="PROSITE" id="PS51160"/>
    </source>
</evidence>
<evidence type="ECO:0000256" key="4">
    <source>
        <dbReference type="ARBA" id="ARBA00022723"/>
    </source>
</evidence>
<evidence type="ECO:0000256" key="3">
    <source>
        <dbReference type="ARBA" id="ARBA00022598"/>
    </source>
</evidence>
<dbReference type="SUPFAM" id="SSF54975">
    <property type="entry name" value="Acylphosphatase/BLUF domain-like"/>
    <property type="match status" value="1"/>
</dbReference>
<dbReference type="InterPro" id="IPR017968">
    <property type="entry name" value="Acylphosphatase_CS"/>
</dbReference>
<dbReference type="Gene3D" id="3.30.110.120">
    <property type="match status" value="1"/>
</dbReference>
<dbReference type="PROSITE" id="PS00150">
    <property type="entry name" value="ACYLPHOSPHATASE_1"/>
    <property type="match status" value="1"/>
</dbReference>
<comment type="catalytic activity">
    <reaction evidence="7">
        <text>C-terminal L-cysteinyl-[HypE protein] + carbamoyl phosphate + ATP + H2O = C-terminal S-carboxamide-L-cysteinyl-[HypE protein] + AMP + phosphate + diphosphate + H(+)</text>
        <dbReference type="Rhea" id="RHEA:55636"/>
        <dbReference type="Rhea" id="RHEA-COMP:14247"/>
        <dbReference type="Rhea" id="RHEA-COMP:14392"/>
        <dbReference type="ChEBI" id="CHEBI:15377"/>
        <dbReference type="ChEBI" id="CHEBI:15378"/>
        <dbReference type="ChEBI" id="CHEBI:30616"/>
        <dbReference type="ChEBI" id="CHEBI:33019"/>
        <dbReference type="ChEBI" id="CHEBI:43474"/>
        <dbReference type="ChEBI" id="CHEBI:58228"/>
        <dbReference type="ChEBI" id="CHEBI:76913"/>
        <dbReference type="ChEBI" id="CHEBI:139126"/>
        <dbReference type="ChEBI" id="CHEBI:456215"/>
    </reaction>
</comment>
<feature type="domain" description="Acylphosphatase-like" evidence="10">
    <location>
        <begin position="4"/>
        <end position="90"/>
    </location>
</feature>
<evidence type="ECO:0000256" key="9">
    <source>
        <dbReference type="PROSITE-ProRule" id="PRU00520"/>
    </source>
</evidence>
<dbReference type="PROSITE" id="PS51163">
    <property type="entry name" value="YRDC"/>
    <property type="match status" value="1"/>
</dbReference>